<dbReference type="InterPro" id="IPR027470">
    <property type="entry name" value="Cation_efflux_CTD"/>
</dbReference>
<accession>A0A679K438</accession>
<evidence type="ECO:0000259" key="12">
    <source>
        <dbReference type="Pfam" id="PF16916"/>
    </source>
</evidence>
<dbReference type="InterPro" id="IPR058533">
    <property type="entry name" value="Cation_efflux_TM"/>
</dbReference>
<evidence type="ECO:0000256" key="7">
    <source>
        <dbReference type="ARBA" id="ARBA00023065"/>
    </source>
</evidence>
<geneLocation type="plasmid" evidence="13">
    <name>1</name>
</geneLocation>
<feature type="region of interest" description="Disordered" evidence="9">
    <location>
        <begin position="1"/>
        <end position="36"/>
    </location>
</feature>
<dbReference type="PANTHER" id="PTHR11562:SF17">
    <property type="entry name" value="RE54080P-RELATED"/>
    <property type="match status" value="1"/>
</dbReference>
<dbReference type="InterPro" id="IPR002524">
    <property type="entry name" value="Cation_efflux"/>
</dbReference>
<evidence type="ECO:0000256" key="2">
    <source>
        <dbReference type="ARBA" id="ARBA00008873"/>
    </source>
</evidence>
<dbReference type="NCBIfam" id="TIGR01297">
    <property type="entry name" value="CDF"/>
    <property type="match status" value="1"/>
</dbReference>
<evidence type="ECO:0000256" key="6">
    <source>
        <dbReference type="ARBA" id="ARBA00022989"/>
    </source>
</evidence>
<evidence type="ECO:0000313" key="13">
    <source>
        <dbReference type="EMBL" id="CAA2138976.1"/>
    </source>
</evidence>
<feature type="transmembrane region" description="Helical" evidence="10">
    <location>
        <begin position="108"/>
        <end position="132"/>
    </location>
</feature>
<organism evidence="13">
    <name type="scientific">Methylobacterium bullatum</name>
    <dbReference type="NCBI Taxonomy" id="570505"/>
    <lineage>
        <taxon>Bacteria</taxon>
        <taxon>Pseudomonadati</taxon>
        <taxon>Pseudomonadota</taxon>
        <taxon>Alphaproteobacteria</taxon>
        <taxon>Hyphomicrobiales</taxon>
        <taxon>Methylobacteriaceae</taxon>
        <taxon>Methylobacterium</taxon>
    </lineage>
</organism>
<evidence type="ECO:0000256" key="9">
    <source>
        <dbReference type="SAM" id="MobiDB-lite"/>
    </source>
</evidence>
<dbReference type="Pfam" id="PF16916">
    <property type="entry name" value="ZT_dimer"/>
    <property type="match status" value="1"/>
</dbReference>
<feature type="transmembrane region" description="Helical" evidence="10">
    <location>
        <begin position="144"/>
        <end position="168"/>
    </location>
</feature>
<name>A0A679K438_9HYPH</name>
<dbReference type="SUPFAM" id="SSF160240">
    <property type="entry name" value="Cation efflux protein cytoplasmic domain-like"/>
    <property type="match status" value="1"/>
</dbReference>
<evidence type="ECO:0000256" key="5">
    <source>
        <dbReference type="ARBA" id="ARBA00022906"/>
    </source>
</evidence>
<gene>
    <name evidence="13" type="primary">czcD_1</name>
    <name evidence="13" type="ORF">MBLL_01397</name>
</gene>
<dbReference type="Pfam" id="PF01545">
    <property type="entry name" value="Cation_efflux"/>
    <property type="match status" value="1"/>
</dbReference>
<dbReference type="GO" id="GO:0005385">
    <property type="term" value="F:zinc ion transmembrane transporter activity"/>
    <property type="evidence" value="ECO:0007669"/>
    <property type="project" value="TreeGrafter"/>
</dbReference>
<dbReference type="Gene3D" id="1.20.1510.10">
    <property type="entry name" value="Cation efflux protein transmembrane domain"/>
    <property type="match status" value="1"/>
</dbReference>
<keyword evidence="5" id="KW-0864">Zinc transport</keyword>
<evidence type="ECO:0000256" key="1">
    <source>
        <dbReference type="ARBA" id="ARBA00004141"/>
    </source>
</evidence>
<feature type="transmembrane region" description="Helical" evidence="10">
    <location>
        <begin position="45"/>
        <end position="66"/>
    </location>
</feature>
<evidence type="ECO:0000256" key="8">
    <source>
        <dbReference type="ARBA" id="ARBA00023136"/>
    </source>
</evidence>
<feature type="domain" description="Cation efflux protein cytoplasmic" evidence="12">
    <location>
        <begin position="248"/>
        <end position="315"/>
    </location>
</feature>
<evidence type="ECO:0000259" key="11">
    <source>
        <dbReference type="Pfam" id="PF01545"/>
    </source>
</evidence>
<dbReference type="EMBL" id="LR743510">
    <property type="protein sequence ID" value="CAA2138976.1"/>
    <property type="molecule type" value="Genomic_DNA"/>
</dbReference>
<keyword evidence="6 10" id="KW-1133">Transmembrane helix</keyword>
<dbReference type="InterPro" id="IPR036837">
    <property type="entry name" value="Cation_efflux_CTD_sf"/>
</dbReference>
<dbReference type="GO" id="GO:0005886">
    <property type="term" value="C:plasma membrane"/>
    <property type="evidence" value="ECO:0007669"/>
    <property type="project" value="TreeGrafter"/>
</dbReference>
<feature type="transmembrane region" description="Helical" evidence="10">
    <location>
        <begin position="212"/>
        <end position="229"/>
    </location>
</feature>
<dbReference type="InterPro" id="IPR027469">
    <property type="entry name" value="Cation_efflux_TMD_sf"/>
</dbReference>
<protein>
    <submittedName>
        <fullName evidence="13">Cadmium, cobalt and zinc/H(+)-K(+) antiporter</fullName>
    </submittedName>
</protein>
<dbReference type="SUPFAM" id="SSF161111">
    <property type="entry name" value="Cation efflux protein transmembrane domain-like"/>
    <property type="match status" value="1"/>
</dbReference>
<evidence type="ECO:0000256" key="10">
    <source>
        <dbReference type="SAM" id="Phobius"/>
    </source>
</evidence>
<dbReference type="AlphaFoldDB" id="A0A679K438"/>
<comment type="similarity">
    <text evidence="2">Belongs to the cation diffusion facilitator (CDF) transporter (TC 2.A.4) family. SLC30A subfamily.</text>
</comment>
<proteinExistence type="inferred from homology"/>
<feature type="compositionally biased region" description="Basic and acidic residues" evidence="9">
    <location>
        <begin position="15"/>
        <end position="31"/>
    </location>
</feature>
<reference evidence="13" key="1">
    <citation type="submission" date="2019-12" db="EMBL/GenBank/DDBJ databases">
        <authorList>
            <person name="Cremers G."/>
        </authorList>
    </citation>
    <scope>NUCLEOTIDE SEQUENCE</scope>
    <source>
        <strain evidence="13">Mbul2</strain>
        <plasmid evidence="13">1</plasmid>
    </source>
</reference>
<evidence type="ECO:0000256" key="3">
    <source>
        <dbReference type="ARBA" id="ARBA00022448"/>
    </source>
</evidence>
<keyword evidence="8 10" id="KW-0472">Membrane</keyword>
<feature type="domain" description="Cation efflux protein transmembrane" evidence="11">
    <location>
        <begin position="48"/>
        <end position="234"/>
    </location>
</feature>
<dbReference type="InterPro" id="IPR050681">
    <property type="entry name" value="CDF/SLC30A"/>
</dbReference>
<evidence type="ECO:0000256" key="4">
    <source>
        <dbReference type="ARBA" id="ARBA00022692"/>
    </source>
</evidence>
<keyword evidence="3" id="KW-0813">Transport</keyword>
<dbReference type="PANTHER" id="PTHR11562">
    <property type="entry name" value="CATION EFFLUX PROTEIN/ ZINC TRANSPORTER"/>
    <property type="match status" value="1"/>
</dbReference>
<keyword evidence="7" id="KW-0406">Ion transport</keyword>
<comment type="subcellular location">
    <subcellularLocation>
        <location evidence="1">Membrane</location>
        <topology evidence="1">Multi-pass membrane protein</topology>
    </subcellularLocation>
</comment>
<sequence length="329" mass="34063">MMTSHDENAGQGQNAHDHDAHAGHSHAEHAHGSGHTHAPANFGKAFAIGIALNVGFVAVEATYGVLANSVALLADAGHNLSDVLGLLVAWSASVLVKRAPTSRYTYGLKGSSILAALFNGVFLLVAAGAIAWEAVQRFGQPVPVAGTTVMVVATIGIIVNGVTAWLFVAGAKGDINLKGAFLHMAADAAVSAGVVLAGLAILFTGWEWIDPVISLAIVAVIVWSTWGLLRDSVVMALAAVPPGIDPVAVDGHLRGMPGVVGLHDLHIWPMSTTETALTAHLVIPEGHPGDDFLMRTADEMKLKFGIGHTTLQVETSANANCALEPDHVV</sequence>
<keyword evidence="13" id="KW-0614">Plasmid</keyword>
<keyword evidence="4 10" id="KW-0812">Transmembrane</keyword>
<keyword evidence="5" id="KW-0862">Zinc</keyword>
<feature type="transmembrane region" description="Helical" evidence="10">
    <location>
        <begin position="180"/>
        <end position="206"/>
    </location>
</feature>